<dbReference type="STRING" id="2025994.A0A2T2ZZZ2"/>
<sequence>MSDLGLGSFSSPSVDDFMAVRKDLGKEKPSEVKYRLRPVIGRTIDLRENVDVARALNLLSMQCAVNKVRADEHKQKRHERPGLKRKRQKSERWRKRFKDGFKATCARVRVLAKQGW</sequence>
<evidence type="ECO:0000256" key="2">
    <source>
        <dbReference type="ARBA" id="ARBA00022980"/>
    </source>
</evidence>
<keyword evidence="6" id="KW-1185">Reference proteome</keyword>
<dbReference type="GO" id="GO:0003735">
    <property type="term" value="F:structural constituent of ribosome"/>
    <property type="evidence" value="ECO:0007669"/>
    <property type="project" value="InterPro"/>
</dbReference>
<dbReference type="AlphaFoldDB" id="A0A2T2ZZZ2"/>
<evidence type="ECO:0000313" key="6">
    <source>
        <dbReference type="Proteomes" id="UP000241462"/>
    </source>
</evidence>
<dbReference type="EMBL" id="KZ678534">
    <property type="protein sequence ID" value="PSR80316.1"/>
    <property type="molecule type" value="Genomic_DNA"/>
</dbReference>
<dbReference type="PANTHER" id="PTHR41237:SF1">
    <property type="entry name" value="SMALL RIBOSOMAL SUBUNIT PROTEIN BS21M"/>
    <property type="match status" value="1"/>
</dbReference>
<reference evidence="5 6" key="1">
    <citation type="journal article" date="2018" name="Mycol. Prog.">
        <title>Coniella lustricola, a new species from submerged detritus.</title>
        <authorList>
            <person name="Raudabaugh D.B."/>
            <person name="Iturriaga T."/>
            <person name="Carver A."/>
            <person name="Mondo S."/>
            <person name="Pangilinan J."/>
            <person name="Lipzen A."/>
            <person name="He G."/>
            <person name="Amirebrahimi M."/>
            <person name="Grigoriev I.V."/>
            <person name="Miller A.N."/>
        </authorList>
    </citation>
    <scope>NUCLEOTIDE SEQUENCE [LARGE SCALE GENOMIC DNA]</scope>
    <source>
        <strain evidence="5 6">B22-T-1</strain>
    </source>
</reference>
<evidence type="ECO:0000313" key="5">
    <source>
        <dbReference type="EMBL" id="PSR80316.1"/>
    </source>
</evidence>
<dbReference type="Proteomes" id="UP000241462">
    <property type="component" value="Unassembled WGS sequence"/>
</dbReference>
<dbReference type="InParanoid" id="A0A2T2ZZZ2"/>
<gene>
    <name evidence="5" type="ORF">BD289DRAFT_374184</name>
</gene>
<keyword evidence="2" id="KW-0689">Ribosomal protein</keyword>
<dbReference type="GO" id="GO:0070124">
    <property type="term" value="P:mitochondrial translational initiation"/>
    <property type="evidence" value="ECO:0007669"/>
    <property type="project" value="TreeGrafter"/>
</dbReference>
<evidence type="ECO:0000256" key="4">
    <source>
        <dbReference type="SAM" id="MobiDB-lite"/>
    </source>
</evidence>
<dbReference type="Pfam" id="PF01165">
    <property type="entry name" value="Ribosomal_S21"/>
    <property type="match status" value="1"/>
</dbReference>
<feature type="compositionally biased region" description="Basic residues" evidence="4">
    <location>
        <begin position="75"/>
        <end position="93"/>
    </location>
</feature>
<keyword evidence="3" id="KW-0687">Ribonucleoprotein</keyword>
<name>A0A2T2ZZZ2_9PEZI</name>
<accession>A0A2T2ZZZ2</accession>
<dbReference type="InterPro" id="IPR001911">
    <property type="entry name" value="Ribosomal_bS21"/>
</dbReference>
<proteinExistence type="inferred from homology"/>
<evidence type="ECO:0000256" key="1">
    <source>
        <dbReference type="ARBA" id="ARBA00006640"/>
    </source>
</evidence>
<dbReference type="OrthoDB" id="2501249at2759"/>
<dbReference type="InterPro" id="IPR052837">
    <property type="entry name" value="Mitoribosomal_bS21"/>
</dbReference>
<evidence type="ECO:0000256" key="3">
    <source>
        <dbReference type="ARBA" id="ARBA00023274"/>
    </source>
</evidence>
<feature type="region of interest" description="Disordered" evidence="4">
    <location>
        <begin position="70"/>
        <end position="93"/>
    </location>
</feature>
<dbReference type="PANTHER" id="PTHR41237">
    <property type="entry name" value="37S RIBOSOMAL PROTEIN MRP21, MITOCHONDRIAL"/>
    <property type="match status" value="1"/>
</dbReference>
<dbReference type="GO" id="GO:0005763">
    <property type="term" value="C:mitochondrial small ribosomal subunit"/>
    <property type="evidence" value="ECO:0007669"/>
    <property type="project" value="TreeGrafter"/>
</dbReference>
<organism evidence="5 6">
    <name type="scientific">Coniella lustricola</name>
    <dbReference type="NCBI Taxonomy" id="2025994"/>
    <lineage>
        <taxon>Eukaryota</taxon>
        <taxon>Fungi</taxon>
        <taxon>Dikarya</taxon>
        <taxon>Ascomycota</taxon>
        <taxon>Pezizomycotina</taxon>
        <taxon>Sordariomycetes</taxon>
        <taxon>Sordariomycetidae</taxon>
        <taxon>Diaporthales</taxon>
        <taxon>Schizoparmaceae</taxon>
        <taxon>Coniella</taxon>
    </lineage>
</organism>
<protein>
    <submittedName>
        <fullName evidence="5">Uncharacterized protein</fullName>
    </submittedName>
</protein>
<comment type="similarity">
    <text evidence="1">Belongs to the bacterial ribosomal protein bS21 family.</text>
</comment>